<dbReference type="InterPro" id="IPR004800">
    <property type="entry name" value="KdsD/KpsF-type"/>
</dbReference>
<evidence type="ECO:0000259" key="8">
    <source>
        <dbReference type="PROSITE" id="PS51371"/>
    </source>
</evidence>
<keyword evidence="5" id="KW-0862">Zinc</keyword>
<evidence type="ECO:0000313" key="11">
    <source>
        <dbReference type="Proteomes" id="UP000257131"/>
    </source>
</evidence>
<organism evidence="10 11">
    <name type="scientific">Rhodosalinus sediminis</name>
    <dbReference type="NCBI Taxonomy" id="1940533"/>
    <lineage>
        <taxon>Bacteria</taxon>
        <taxon>Pseudomonadati</taxon>
        <taxon>Pseudomonadota</taxon>
        <taxon>Alphaproteobacteria</taxon>
        <taxon>Rhodobacterales</taxon>
        <taxon>Paracoccaceae</taxon>
        <taxon>Rhodosalinus</taxon>
    </lineage>
</organism>
<dbReference type="InterPro" id="IPR050986">
    <property type="entry name" value="GutQ/KpsF_isomerases"/>
</dbReference>
<dbReference type="SUPFAM" id="SSF53697">
    <property type="entry name" value="SIS domain"/>
    <property type="match status" value="1"/>
</dbReference>
<evidence type="ECO:0000256" key="2">
    <source>
        <dbReference type="ARBA" id="ARBA00022737"/>
    </source>
</evidence>
<dbReference type="AlphaFoldDB" id="A0A3D9BU93"/>
<evidence type="ECO:0000256" key="6">
    <source>
        <dbReference type="PIRSR" id="PIRSR004692-3"/>
    </source>
</evidence>
<dbReference type="Pfam" id="PF01380">
    <property type="entry name" value="SIS"/>
    <property type="match status" value="1"/>
</dbReference>
<feature type="domain" description="CBS" evidence="8">
    <location>
        <begin position="270"/>
        <end position="322"/>
    </location>
</feature>
<feature type="site" description="Catalytically relevant" evidence="6">
    <location>
        <position position="149"/>
    </location>
</feature>
<dbReference type="SMART" id="SM00116">
    <property type="entry name" value="CBS"/>
    <property type="match status" value="2"/>
</dbReference>
<dbReference type="GO" id="GO:0019146">
    <property type="term" value="F:arabinose-5-phosphate isomerase activity"/>
    <property type="evidence" value="ECO:0007669"/>
    <property type="project" value="UniProtKB-ARBA"/>
</dbReference>
<protein>
    <submittedName>
        <fullName evidence="10">KpsF/GutQ family sugar-phosphate isomerase</fullName>
    </submittedName>
</protein>
<feature type="site" description="Catalytically relevant" evidence="6">
    <location>
        <position position="108"/>
    </location>
</feature>
<comment type="similarity">
    <text evidence="1 4">Belongs to the SIS family. GutQ/KpsF subfamily.</text>
</comment>
<evidence type="ECO:0000256" key="4">
    <source>
        <dbReference type="PIRNR" id="PIRNR004692"/>
    </source>
</evidence>
<dbReference type="RefSeq" id="WP_115979422.1">
    <property type="nucleotide sequence ID" value="NZ_QOHR01000008.1"/>
</dbReference>
<dbReference type="Gene3D" id="3.40.50.10490">
    <property type="entry name" value="Glucose-6-phosphate isomerase like protein, domain 1"/>
    <property type="match status" value="1"/>
</dbReference>
<proteinExistence type="inferred from homology"/>
<keyword evidence="11" id="KW-1185">Reference proteome</keyword>
<reference evidence="10 11" key="1">
    <citation type="journal article" date="2017" name="Int. J. Syst. Evol. Microbiol.">
        <title>Rhodosalinus sediminis gen. nov., sp. nov., isolated from marine saltern.</title>
        <authorList>
            <person name="Guo L.Y."/>
            <person name="Ling S.K."/>
            <person name="Li C.M."/>
            <person name="Chen G.J."/>
            <person name="Du Z.J."/>
        </authorList>
    </citation>
    <scope>NUCLEOTIDE SEQUENCE [LARGE SCALE GENOMIC DNA]</scope>
    <source>
        <strain evidence="10 11">WDN1C137</strain>
    </source>
</reference>
<dbReference type="EMBL" id="QOHR01000008">
    <property type="protein sequence ID" value="REC57085.1"/>
    <property type="molecule type" value="Genomic_DNA"/>
</dbReference>
<feature type="domain" description="SIS" evidence="9">
    <location>
        <begin position="38"/>
        <end position="181"/>
    </location>
</feature>
<dbReference type="InterPro" id="IPR035474">
    <property type="entry name" value="SIS_Kpsf"/>
</dbReference>
<dbReference type="GO" id="GO:0005975">
    <property type="term" value="P:carbohydrate metabolic process"/>
    <property type="evidence" value="ECO:0007669"/>
    <property type="project" value="InterPro"/>
</dbReference>
<feature type="binding site" evidence="5">
    <location>
        <position position="79"/>
    </location>
    <ligand>
        <name>Zn(2+)</name>
        <dbReference type="ChEBI" id="CHEBI:29105"/>
    </ligand>
</feature>
<dbReference type="GO" id="GO:1901135">
    <property type="term" value="P:carbohydrate derivative metabolic process"/>
    <property type="evidence" value="ECO:0007669"/>
    <property type="project" value="InterPro"/>
</dbReference>
<dbReference type="InterPro" id="IPR001347">
    <property type="entry name" value="SIS_dom"/>
</dbReference>
<dbReference type="Pfam" id="PF00571">
    <property type="entry name" value="CBS"/>
    <property type="match status" value="2"/>
</dbReference>
<feature type="domain" description="CBS" evidence="8">
    <location>
        <begin position="206"/>
        <end position="264"/>
    </location>
</feature>
<name>A0A3D9BU93_9RHOB</name>
<gene>
    <name evidence="10" type="ORF">DRV84_08320</name>
</gene>
<keyword evidence="2" id="KW-0677">Repeat</keyword>
<dbReference type="PROSITE" id="PS51464">
    <property type="entry name" value="SIS"/>
    <property type="match status" value="1"/>
</dbReference>
<dbReference type="PANTHER" id="PTHR42745:SF1">
    <property type="entry name" value="ARABINOSE 5-PHOSPHATE ISOMERASE KDSD"/>
    <property type="match status" value="1"/>
</dbReference>
<dbReference type="InterPro" id="IPR046348">
    <property type="entry name" value="SIS_dom_sf"/>
</dbReference>
<keyword evidence="10" id="KW-0413">Isomerase</keyword>
<dbReference type="FunFam" id="3.40.50.10490:FF:000011">
    <property type="entry name" value="Arabinose 5-phosphate isomerase"/>
    <property type="match status" value="1"/>
</dbReference>
<evidence type="ECO:0000256" key="3">
    <source>
        <dbReference type="ARBA" id="ARBA00023122"/>
    </source>
</evidence>
<dbReference type="NCBIfam" id="TIGR00393">
    <property type="entry name" value="kpsF"/>
    <property type="match status" value="1"/>
</dbReference>
<dbReference type="GO" id="GO:0097367">
    <property type="term" value="F:carbohydrate derivative binding"/>
    <property type="evidence" value="ECO:0007669"/>
    <property type="project" value="InterPro"/>
</dbReference>
<dbReference type="Gene3D" id="3.10.580.10">
    <property type="entry name" value="CBS-domain"/>
    <property type="match status" value="1"/>
</dbReference>
<feature type="site" description="Catalytically relevant" evidence="6">
    <location>
        <position position="190"/>
    </location>
</feature>
<evidence type="ECO:0000256" key="1">
    <source>
        <dbReference type="ARBA" id="ARBA00008165"/>
    </source>
</evidence>
<sequence>MTTATSATAEEIARRVLATEAEALGTLAARLPGDFAAAVELVLETRGRVIVSGMGKSGHVGRKIAATLASTGTAAFFVHPAEASHGDLGMVTPDDVCVMISNSGETTELGDLIAHCARFGVPIIGISKREDSTLMRAARLRLTLPEMAEACAIGLAPTTSTTVTLALGDALAVALMERRNFRPEQFRTYHPGGKLGARLATARQLMHAGAAVPSVAADTPMSEVLIVMTARGFGVAGVLDAEGRLAGVITDGDLRRKMDGLLDHTAGEVATPSPVTVGPETLAAEALAVMNQRAITALFVVDAAGRPEGVLHLHDCLRAGVA</sequence>
<evidence type="ECO:0000313" key="10">
    <source>
        <dbReference type="EMBL" id="REC57085.1"/>
    </source>
</evidence>
<feature type="site" description="Catalytically relevant" evidence="6">
    <location>
        <position position="56"/>
    </location>
</feature>
<accession>A0A3D9BU93</accession>
<keyword evidence="3 7" id="KW-0129">CBS domain</keyword>
<evidence type="ECO:0000256" key="5">
    <source>
        <dbReference type="PIRSR" id="PIRSR004692-2"/>
    </source>
</evidence>
<dbReference type="InterPro" id="IPR046342">
    <property type="entry name" value="CBS_dom_sf"/>
</dbReference>
<dbReference type="OrthoDB" id="9762536at2"/>
<dbReference type="CDD" id="cd05014">
    <property type="entry name" value="SIS_Kpsf"/>
    <property type="match status" value="1"/>
</dbReference>
<comment type="caution">
    <text evidence="10">The sequence shown here is derived from an EMBL/GenBank/DDBJ whole genome shotgun (WGS) entry which is preliminary data.</text>
</comment>
<evidence type="ECO:0000259" key="9">
    <source>
        <dbReference type="PROSITE" id="PS51464"/>
    </source>
</evidence>
<dbReference type="PROSITE" id="PS51371">
    <property type="entry name" value="CBS"/>
    <property type="match status" value="2"/>
</dbReference>
<dbReference type="PIRSF" id="PIRSF004692">
    <property type="entry name" value="KdsD_KpsF"/>
    <property type="match status" value="1"/>
</dbReference>
<dbReference type="PANTHER" id="PTHR42745">
    <property type="match status" value="1"/>
</dbReference>
<keyword evidence="5" id="KW-0479">Metal-binding</keyword>
<dbReference type="Proteomes" id="UP000257131">
    <property type="component" value="Unassembled WGS sequence"/>
</dbReference>
<dbReference type="InterPro" id="IPR000644">
    <property type="entry name" value="CBS_dom"/>
</dbReference>
<dbReference type="GO" id="GO:0046872">
    <property type="term" value="F:metal ion binding"/>
    <property type="evidence" value="ECO:0007669"/>
    <property type="project" value="UniProtKB-KW"/>
</dbReference>
<evidence type="ECO:0000256" key="7">
    <source>
        <dbReference type="PROSITE-ProRule" id="PRU00703"/>
    </source>
</evidence>
<dbReference type="CDD" id="cd04604">
    <property type="entry name" value="CBS_pair_SIS_assoc"/>
    <property type="match status" value="1"/>
</dbReference>